<name>A0A919J7I4_9ACTN</name>
<evidence type="ECO:0000313" key="9">
    <source>
        <dbReference type="Proteomes" id="UP000598174"/>
    </source>
</evidence>
<evidence type="ECO:0000256" key="3">
    <source>
        <dbReference type="ARBA" id="ARBA00012643"/>
    </source>
</evidence>
<comment type="similarity">
    <text evidence="2">Belongs to the SurE nucleotidase family.</text>
</comment>
<keyword evidence="9" id="KW-1185">Reference proteome</keyword>
<sequence length="265" mass="26545">MRILITNDDGIDAPGLIALAEAVRAHGFNPVVAAPAEEASGMSAALTAVTDRGRITFRKKPHGYGVAASPAYIVVLAALGVFGPPPQIVLSGINRGANTGTAVLHSGTVGAALTAANHGARGLAVSLDVLTPGNTGPLTLAEDAALPWPTAATLAAGLLDWLAGTPPGTVANLNVPDRPTAEIRHATLATAGQVRMAVAEQGEDFARLTFERGAAPAPGSDVVLLAQGYATLTALRPVAEATGVLIPAQRAAPPAVTPEPGRVTG</sequence>
<dbReference type="Gene3D" id="3.40.1210.10">
    <property type="entry name" value="Survival protein SurE-like phosphatase/nucleotidase"/>
    <property type="match status" value="1"/>
</dbReference>
<feature type="transmembrane region" description="Helical" evidence="6">
    <location>
        <begin position="64"/>
        <end position="83"/>
    </location>
</feature>
<dbReference type="InterPro" id="IPR002828">
    <property type="entry name" value="SurE-like_Pase/nucleotidase"/>
</dbReference>
<proteinExistence type="inferred from homology"/>
<dbReference type="Proteomes" id="UP000598174">
    <property type="component" value="Unassembled WGS sequence"/>
</dbReference>
<gene>
    <name evidence="8" type="primary">surE_2</name>
    <name evidence="8" type="ORF">Afe05nite_68690</name>
</gene>
<evidence type="ECO:0000256" key="4">
    <source>
        <dbReference type="ARBA" id="ARBA00022723"/>
    </source>
</evidence>
<dbReference type="RefSeq" id="WP_203821411.1">
    <property type="nucleotide sequence ID" value="NZ_BAAABP010000055.1"/>
</dbReference>
<evidence type="ECO:0000256" key="2">
    <source>
        <dbReference type="ARBA" id="ARBA00011062"/>
    </source>
</evidence>
<comment type="catalytic activity">
    <reaction evidence="1">
        <text>a ribonucleoside 5'-phosphate + H2O = a ribonucleoside + phosphate</text>
        <dbReference type="Rhea" id="RHEA:12484"/>
        <dbReference type="ChEBI" id="CHEBI:15377"/>
        <dbReference type="ChEBI" id="CHEBI:18254"/>
        <dbReference type="ChEBI" id="CHEBI:43474"/>
        <dbReference type="ChEBI" id="CHEBI:58043"/>
        <dbReference type="EC" id="3.1.3.5"/>
    </reaction>
</comment>
<keyword evidence="4" id="KW-0479">Metal-binding</keyword>
<dbReference type="EC" id="3.1.3.5" evidence="3"/>
<protein>
    <recommendedName>
        <fullName evidence="3">5'-nucleotidase</fullName>
        <ecNumber evidence="3">3.1.3.5</ecNumber>
    </recommendedName>
</protein>
<keyword evidence="5" id="KW-0378">Hydrolase</keyword>
<evidence type="ECO:0000256" key="1">
    <source>
        <dbReference type="ARBA" id="ARBA00000815"/>
    </source>
</evidence>
<dbReference type="AlphaFoldDB" id="A0A919J7I4"/>
<dbReference type="GO" id="GO:0046872">
    <property type="term" value="F:metal ion binding"/>
    <property type="evidence" value="ECO:0007669"/>
    <property type="project" value="UniProtKB-KW"/>
</dbReference>
<dbReference type="Pfam" id="PF01975">
    <property type="entry name" value="SurE"/>
    <property type="match status" value="1"/>
</dbReference>
<dbReference type="SUPFAM" id="SSF64167">
    <property type="entry name" value="SurE-like"/>
    <property type="match status" value="1"/>
</dbReference>
<evidence type="ECO:0000256" key="6">
    <source>
        <dbReference type="SAM" id="Phobius"/>
    </source>
</evidence>
<dbReference type="PANTHER" id="PTHR30457">
    <property type="entry name" value="5'-NUCLEOTIDASE SURE"/>
    <property type="match status" value="1"/>
</dbReference>
<organism evidence="8 9">
    <name type="scientific">Paractinoplanes ferrugineus</name>
    <dbReference type="NCBI Taxonomy" id="113564"/>
    <lineage>
        <taxon>Bacteria</taxon>
        <taxon>Bacillati</taxon>
        <taxon>Actinomycetota</taxon>
        <taxon>Actinomycetes</taxon>
        <taxon>Micromonosporales</taxon>
        <taxon>Micromonosporaceae</taxon>
        <taxon>Paractinoplanes</taxon>
    </lineage>
</organism>
<keyword evidence="6" id="KW-0472">Membrane</keyword>
<dbReference type="InterPro" id="IPR036523">
    <property type="entry name" value="SurE-like_sf"/>
</dbReference>
<reference evidence="8" key="1">
    <citation type="submission" date="2021-01" db="EMBL/GenBank/DDBJ databases">
        <title>Whole genome shotgun sequence of Actinoplanes ferrugineus NBRC 15555.</title>
        <authorList>
            <person name="Komaki H."/>
            <person name="Tamura T."/>
        </authorList>
    </citation>
    <scope>NUCLEOTIDE SEQUENCE</scope>
    <source>
        <strain evidence="8">NBRC 15555</strain>
    </source>
</reference>
<dbReference type="PANTHER" id="PTHR30457:SF0">
    <property type="entry name" value="PHOSPHATASE, PUTATIVE (AFU_ORTHOLOGUE AFUA_4G01070)-RELATED"/>
    <property type="match status" value="1"/>
</dbReference>
<evidence type="ECO:0000256" key="5">
    <source>
        <dbReference type="ARBA" id="ARBA00022801"/>
    </source>
</evidence>
<dbReference type="GO" id="GO:0008253">
    <property type="term" value="F:5'-nucleotidase activity"/>
    <property type="evidence" value="ECO:0007669"/>
    <property type="project" value="UniProtKB-EC"/>
</dbReference>
<accession>A0A919J7I4</accession>
<keyword evidence="6" id="KW-0812">Transmembrane</keyword>
<feature type="domain" description="Survival protein SurE-like phosphatase/nucleotidase" evidence="7">
    <location>
        <begin position="3"/>
        <end position="195"/>
    </location>
</feature>
<keyword evidence="6" id="KW-1133">Transmembrane helix</keyword>
<comment type="caution">
    <text evidence="8">The sequence shown here is derived from an EMBL/GenBank/DDBJ whole genome shotgun (WGS) entry which is preliminary data.</text>
</comment>
<dbReference type="EMBL" id="BOMM01000060">
    <property type="protein sequence ID" value="GIE15029.1"/>
    <property type="molecule type" value="Genomic_DNA"/>
</dbReference>
<dbReference type="InterPro" id="IPR030048">
    <property type="entry name" value="SurE"/>
</dbReference>
<evidence type="ECO:0000313" key="8">
    <source>
        <dbReference type="EMBL" id="GIE15029.1"/>
    </source>
</evidence>
<evidence type="ECO:0000259" key="7">
    <source>
        <dbReference type="Pfam" id="PF01975"/>
    </source>
</evidence>